<dbReference type="Gene3D" id="3.60.120.10">
    <property type="entry name" value="Anthranilate synthase"/>
    <property type="match status" value="1"/>
</dbReference>
<accession>A0A2U1SMR4</accession>
<dbReference type="EC" id="5.4.4.2" evidence="3"/>
<feature type="domain" description="Chorismate-utilising enzyme C-terminal" evidence="6">
    <location>
        <begin position="125"/>
        <end position="379"/>
    </location>
</feature>
<comment type="similarity">
    <text evidence="2">Belongs to the isochorismate synthase family.</text>
</comment>
<organism evidence="7 8">
    <name type="scientific">Methylosinus sporium</name>
    <dbReference type="NCBI Taxonomy" id="428"/>
    <lineage>
        <taxon>Bacteria</taxon>
        <taxon>Pseudomonadati</taxon>
        <taxon>Pseudomonadota</taxon>
        <taxon>Alphaproteobacteria</taxon>
        <taxon>Hyphomicrobiales</taxon>
        <taxon>Methylocystaceae</taxon>
        <taxon>Methylosinus</taxon>
    </lineage>
</organism>
<dbReference type="OrthoDB" id="9806579at2"/>
<evidence type="ECO:0000313" key="7">
    <source>
        <dbReference type="EMBL" id="PWB92903.1"/>
    </source>
</evidence>
<evidence type="ECO:0000256" key="1">
    <source>
        <dbReference type="ARBA" id="ARBA00000799"/>
    </source>
</evidence>
<dbReference type="Proteomes" id="UP000245137">
    <property type="component" value="Unassembled WGS sequence"/>
</dbReference>
<evidence type="ECO:0000256" key="5">
    <source>
        <dbReference type="ARBA" id="ARBA00041564"/>
    </source>
</evidence>
<dbReference type="Pfam" id="PF00425">
    <property type="entry name" value="Chorismate_bind"/>
    <property type="match status" value="1"/>
</dbReference>
<comment type="caution">
    <text evidence="7">The sequence shown here is derived from an EMBL/GenBank/DDBJ whole genome shotgun (WGS) entry which is preliminary data.</text>
</comment>
<dbReference type="EMBL" id="PUIV01000033">
    <property type="protein sequence ID" value="PWB92903.1"/>
    <property type="molecule type" value="Genomic_DNA"/>
</dbReference>
<evidence type="ECO:0000256" key="4">
    <source>
        <dbReference type="ARBA" id="ARBA00023235"/>
    </source>
</evidence>
<sequence length="395" mass="42587">MDAIVAERPSREISTQAEKPSFLFSSPHFAIEAYGVFERIRTPAVGGGGADSVLQAAVDAALARARRAGQDNPIVVGAIPFDSRQPSFLFAPKTHRISAPRMATSAPEAKASVPALWYRSVPGQSGFEEAVAQAVANFRDGHARKAVLSRILEIEFAERVDAVAILEILRRQNPAGYHFHAPLPDGGVLLGASPELLIRKIGGSIRSNPLAGSAKRVAEPEEDAHVGRCLLQSSKDNFEHRLVIDEIRRLLEPLCAELRIPDEPALMNTPTMWHLSTAISGELADGRLSALQLASLLHPTPAICGSPTAQARMLIERLEPFDRGFFAGIVGWCDESGDGEWAIAIRCGTVNEMVVRLFAGAGIVEASDPRAEWAETEAKLATMLRAFGVERGIVQ</sequence>
<protein>
    <recommendedName>
        <fullName evidence="3">isochorismate synthase</fullName>
        <ecNumber evidence="3">5.4.4.2</ecNumber>
    </recommendedName>
    <alternativeName>
        <fullName evidence="5">Isochorismate mutase</fullName>
    </alternativeName>
</protein>
<evidence type="ECO:0000256" key="2">
    <source>
        <dbReference type="ARBA" id="ARBA00005297"/>
    </source>
</evidence>
<proteinExistence type="inferred from homology"/>
<dbReference type="GO" id="GO:0008909">
    <property type="term" value="F:isochorismate synthase activity"/>
    <property type="evidence" value="ECO:0007669"/>
    <property type="project" value="UniProtKB-EC"/>
</dbReference>
<dbReference type="InterPro" id="IPR004561">
    <property type="entry name" value="IsoChor_synthase"/>
</dbReference>
<evidence type="ECO:0000256" key="3">
    <source>
        <dbReference type="ARBA" id="ARBA00012824"/>
    </source>
</evidence>
<gene>
    <name evidence="7" type="ORF">C5689_15845</name>
</gene>
<dbReference type="InterPro" id="IPR005801">
    <property type="entry name" value="ADC_synthase"/>
</dbReference>
<comment type="catalytic activity">
    <reaction evidence="1">
        <text>chorismate = isochorismate</text>
        <dbReference type="Rhea" id="RHEA:18985"/>
        <dbReference type="ChEBI" id="CHEBI:29748"/>
        <dbReference type="ChEBI" id="CHEBI:29780"/>
        <dbReference type="EC" id="5.4.4.2"/>
    </reaction>
</comment>
<evidence type="ECO:0000259" key="6">
    <source>
        <dbReference type="Pfam" id="PF00425"/>
    </source>
</evidence>
<keyword evidence="8" id="KW-1185">Reference proteome</keyword>
<dbReference type="AlphaFoldDB" id="A0A2U1SMR4"/>
<dbReference type="PANTHER" id="PTHR42839">
    <property type="entry name" value="ISOCHORISMATE SYNTHASE ENTC"/>
    <property type="match status" value="1"/>
</dbReference>
<dbReference type="PANTHER" id="PTHR42839:SF2">
    <property type="entry name" value="ISOCHORISMATE SYNTHASE ENTC"/>
    <property type="match status" value="1"/>
</dbReference>
<name>A0A2U1SMR4_METSR</name>
<dbReference type="NCBIfam" id="TIGR00543">
    <property type="entry name" value="isochor_syn"/>
    <property type="match status" value="1"/>
</dbReference>
<keyword evidence="4" id="KW-0413">Isomerase</keyword>
<dbReference type="RefSeq" id="WP_108918228.1">
    <property type="nucleotide sequence ID" value="NZ_BGJY01000025.1"/>
</dbReference>
<evidence type="ECO:0000313" key="8">
    <source>
        <dbReference type="Proteomes" id="UP000245137"/>
    </source>
</evidence>
<dbReference type="SUPFAM" id="SSF56322">
    <property type="entry name" value="ADC synthase"/>
    <property type="match status" value="1"/>
</dbReference>
<dbReference type="InterPro" id="IPR015890">
    <property type="entry name" value="Chorismate_C"/>
</dbReference>
<reference evidence="7 8" key="1">
    <citation type="journal article" date="2018" name="Appl. Microbiol. Biotechnol.">
        <title>Co-cultivation of the strictly anaerobic methanogen Methanosarcina barkeri with aerobic methanotrophs in an oxygen-limited membrane bioreactor.</title>
        <authorList>
            <person name="In 't Zandt M.H."/>
            <person name="van den Bosch T.J.M."/>
            <person name="Rijkers R."/>
            <person name="van Kessel M.A.H.J."/>
            <person name="Jetten M.S.M."/>
            <person name="Welte C.U."/>
        </authorList>
    </citation>
    <scope>NUCLEOTIDE SEQUENCE [LARGE SCALE GENOMIC DNA]</scope>
    <source>
        <strain evidence="7 8">DSM 17706</strain>
    </source>
</reference>